<reference evidence="12 13" key="1">
    <citation type="submission" date="2014-01" db="EMBL/GenBank/DDBJ databases">
        <title>Development of a Comparative Genomic Fingerprinting Assay for High Resolution Genotyping of Arcobacter butzleri.</title>
        <authorList>
            <person name="Webb A.L."/>
            <person name="Inglis G.D."/>
            <person name="Kruczkiewicz P."/>
            <person name="Selinger L.B."/>
            <person name="Taboada E.N."/>
        </authorList>
    </citation>
    <scope>NUCLEOTIDE SEQUENCE [LARGE SCALE GENOMIC DNA]</scope>
    <source>
        <strain evidence="12 13">L352</strain>
    </source>
</reference>
<dbReference type="Pfam" id="PF25994">
    <property type="entry name" value="HH_AprE"/>
    <property type="match status" value="1"/>
</dbReference>
<dbReference type="GO" id="GO:0009306">
    <property type="term" value="P:protein secretion"/>
    <property type="evidence" value="ECO:0007669"/>
    <property type="project" value="InterPro"/>
</dbReference>
<dbReference type="PANTHER" id="PTHR30386">
    <property type="entry name" value="MEMBRANE FUSION SUBUNIT OF EMRAB-TOLC MULTIDRUG EFFLUX PUMP"/>
    <property type="match status" value="1"/>
</dbReference>
<evidence type="ECO:0000256" key="8">
    <source>
        <dbReference type="ARBA" id="ARBA00023136"/>
    </source>
</evidence>
<evidence type="ECO:0000256" key="9">
    <source>
        <dbReference type="SAM" id="Phobius"/>
    </source>
</evidence>
<evidence type="ECO:0000256" key="7">
    <source>
        <dbReference type="ARBA" id="ARBA00022989"/>
    </source>
</evidence>
<dbReference type="InterPro" id="IPR058781">
    <property type="entry name" value="HH_AprE-like"/>
</dbReference>
<dbReference type="RefSeq" id="WP_046994774.1">
    <property type="nucleotide sequence ID" value="NZ_JAIT01000033.1"/>
</dbReference>
<comment type="subcellular location">
    <subcellularLocation>
        <location evidence="1">Cell inner membrane</location>
        <topology evidence="1">Single-pass membrane protein</topology>
    </subcellularLocation>
</comment>
<dbReference type="Pfam" id="PF26002">
    <property type="entry name" value="Beta-barrel_AprE"/>
    <property type="match status" value="1"/>
</dbReference>
<dbReference type="PRINTS" id="PR01490">
    <property type="entry name" value="RTXTOXIND"/>
</dbReference>
<gene>
    <name evidence="12" type="ORF">AF77_05110</name>
</gene>
<dbReference type="PROSITE" id="PS00543">
    <property type="entry name" value="HLYD_FAMILY"/>
    <property type="match status" value="1"/>
</dbReference>
<evidence type="ECO:0000259" key="10">
    <source>
        <dbReference type="Pfam" id="PF25994"/>
    </source>
</evidence>
<feature type="transmembrane region" description="Helical" evidence="9">
    <location>
        <begin position="23"/>
        <end position="44"/>
    </location>
</feature>
<keyword evidence="6 9" id="KW-0812">Transmembrane</keyword>
<name>A0A837JCC9_9BACT</name>
<organism evidence="12 13">
    <name type="scientific">Aliarcobacter butzleri L352</name>
    <dbReference type="NCBI Taxonomy" id="1447260"/>
    <lineage>
        <taxon>Bacteria</taxon>
        <taxon>Pseudomonadati</taxon>
        <taxon>Campylobacterota</taxon>
        <taxon>Epsilonproteobacteria</taxon>
        <taxon>Campylobacterales</taxon>
        <taxon>Arcobacteraceae</taxon>
        <taxon>Aliarcobacter</taxon>
    </lineage>
</organism>
<dbReference type="Gene3D" id="2.40.50.100">
    <property type="match status" value="1"/>
</dbReference>
<dbReference type="InterPro" id="IPR006144">
    <property type="entry name" value="Secretion_HlyD_CS"/>
</dbReference>
<evidence type="ECO:0008006" key="14">
    <source>
        <dbReference type="Google" id="ProtNLM"/>
    </source>
</evidence>
<evidence type="ECO:0000256" key="5">
    <source>
        <dbReference type="ARBA" id="ARBA00022519"/>
    </source>
</evidence>
<evidence type="ECO:0000256" key="3">
    <source>
        <dbReference type="ARBA" id="ARBA00022448"/>
    </source>
</evidence>
<keyword evidence="4" id="KW-1003">Cell membrane</keyword>
<evidence type="ECO:0000256" key="1">
    <source>
        <dbReference type="ARBA" id="ARBA00004377"/>
    </source>
</evidence>
<dbReference type="NCBIfam" id="TIGR01843">
    <property type="entry name" value="type_I_hlyD"/>
    <property type="match status" value="1"/>
</dbReference>
<dbReference type="AlphaFoldDB" id="A0A837JCC9"/>
<dbReference type="Proteomes" id="UP000035462">
    <property type="component" value="Unassembled WGS sequence"/>
</dbReference>
<keyword evidence="3" id="KW-0813">Transport</keyword>
<evidence type="ECO:0000256" key="4">
    <source>
        <dbReference type="ARBA" id="ARBA00022475"/>
    </source>
</evidence>
<feature type="domain" description="AprE-like long alpha-helical hairpin" evidence="10">
    <location>
        <begin position="153"/>
        <end position="280"/>
    </location>
</feature>
<dbReference type="EMBL" id="JAIT01000033">
    <property type="protein sequence ID" value="KLE05307.1"/>
    <property type="molecule type" value="Genomic_DNA"/>
</dbReference>
<keyword evidence="8 9" id="KW-0472">Membrane</keyword>
<feature type="domain" description="AprE-like beta-barrel" evidence="11">
    <location>
        <begin position="328"/>
        <end position="417"/>
    </location>
</feature>
<evidence type="ECO:0000313" key="13">
    <source>
        <dbReference type="Proteomes" id="UP000035462"/>
    </source>
</evidence>
<protein>
    <recommendedName>
        <fullName evidence="14">Membrane fusion protein (MFP) family protein</fullName>
    </recommendedName>
</protein>
<evidence type="ECO:0000256" key="2">
    <source>
        <dbReference type="ARBA" id="ARBA00009477"/>
    </source>
</evidence>
<proteinExistence type="inferred from homology"/>
<comment type="caution">
    <text evidence="12">The sequence shown here is derived from an EMBL/GenBank/DDBJ whole genome shotgun (WGS) entry which is preliminary data.</text>
</comment>
<dbReference type="InterPro" id="IPR010129">
    <property type="entry name" value="T1SS_HlyD"/>
</dbReference>
<dbReference type="Gene3D" id="2.40.30.170">
    <property type="match status" value="1"/>
</dbReference>
<comment type="similarity">
    <text evidence="2">Belongs to the membrane fusion protein (MFP) (TC 8.A.1) family.</text>
</comment>
<evidence type="ECO:0000313" key="12">
    <source>
        <dbReference type="EMBL" id="KLE05307.1"/>
    </source>
</evidence>
<dbReference type="InterPro" id="IPR058982">
    <property type="entry name" value="Beta-barrel_AprE"/>
</dbReference>
<evidence type="ECO:0000259" key="11">
    <source>
        <dbReference type="Pfam" id="PF26002"/>
    </source>
</evidence>
<keyword evidence="7 9" id="KW-1133">Transmembrane helix</keyword>
<accession>A0A837JCC9</accession>
<sequence>MKKENSDFLNGIESILATRPSKLLWLVPSLIGSLVIFIILWLTFSQIDVIAPSLGKTIPSSRMILIQAKETSIIEKIYVKNGQNVKKGDLLVEFKNSVENFDNNSMKAKYETLLLKKIFLEEMIKYIDTNNKIKEIKNSDISESLIVLLNNKLHSNISSYDTEIKSLNVKIEKVLYEKKMVETEIKKLMELLPFTQYKLEQMKKLVEKGLEPEISLKDLEEKYIEEKSNIAIKKDEIKKLSTQYEISQHELIQFKNNTRKELIEEFNKTTDELNTTLPEVDKSNYLLESKFIYASEDGFIYNLNNGTSGRVVQSGEVVMELIPISSPLEVEAKVLNRDIGFIHLGQEVKVKVDSFKFTKYGYIEGVITNIAKSSVLDEKLGEIYPVLIELKTDRMKIDDKYIKLMPGMTCSVDIKIGKRRLIEYIISPMIRYKDEALREQ</sequence>
<dbReference type="GO" id="GO:0005886">
    <property type="term" value="C:plasma membrane"/>
    <property type="evidence" value="ECO:0007669"/>
    <property type="project" value="UniProtKB-SubCell"/>
</dbReference>
<dbReference type="PANTHER" id="PTHR30386:SF27">
    <property type="entry name" value="MEMBRANE FUSION PROTEIN (MFP) FAMILY PROTEIN"/>
    <property type="match status" value="1"/>
</dbReference>
<evidence type="ECO:0000256" key="6">
    <source>
        <dbReference type="ARBA" id="ARBA00022692"/>
    </source>
</evidence>
<keyword evidence="5" id="KW-0997">Cell inner membrane</keyword>
<dbReference type="InterPro" id="IPR050739">
    <property type="entry name" value="MFP"/>
</dbReference>